<dbReference type="InterPro" id="IPR036691">
    <property type="entry name" value="Endo/exonu/phosph_ase_sf"/>
</dbReference>
<dbReference type="GO" id="GO:0061343">
    <property type="term" value="P:cell adhesion involved in heart morphogenesis"/>
    <property type="evidence" value="ECO:0007669"/>
    <property type="project" value="TreeGrafter"/>
</dbReference>
<dbReference type="STRING" id="333673.A0A3M0L0L4"/>
<dbReference type="GO" id="GO:0031012">
    <property type="term" value="C:extracellular matrix"/>
    <property type="evidence" value="ECO:0007669"/>
    <property type="project" value="TreeGrafter"/>
</dbReference>
<dbReference type="SUPFAM" id="SSF52266">
    <property type="entry name" value="SGNH hydrolase"/>
    <property type="match status" value="1"/>
</dbReference>
<sequence length="412" mass="46711">MSTANRSVVVEGHLINEEEWKWAPARGDNNKNFSPSLCQVPLQNRYEVLDLESRLDDLEENCLPSESPSYDSSERCITTSNIKKKRRAGSDEIEKRSVKAIKRDFRALRQVIDRAGAQVVFCSVPLVAEENDERNRRTHTINKWLKGWCHRQNFGFFDHGEIFTAPALLEPNGIHLSGIETKEDGVECLWVRIKGKTNKVDVLLGVCCRPPNQEEEEDNLFYKQLGNVSGSSALVLVGDFNLPDICWELNTAEKRQSRKFLECMEDNFLSQLVGEPSRGGAMLDLLFANRDGLVGDVVVGGHLGQSDHEIIEFSIFGEVRRGTSKTLALVFRRADFGLFRRLIQNIPWEAALKKKKVQESWACLKTDILRAQEQTVPVCRKRENLEGLILGAVGQLIQIEQDVWDYPSEIPS</sequence>
<dbReference type="PANTHER" id="PTHR33395">
    <property type="entry name" value="TRANSCRIPTASE, PUTATIVE-RELATED-RELATED"/>
    <property type="match status" value="1"/>
</dbReference>
<reference evidence="2 3" key="1">
    <citation type="submission" date="2018-07" db="EMBL/GenBank/DDBJ databases">
        <title>A high quality draft genome assembly of the barn swallow (H. rustica rustica).</title>
        <authorList>
            <person name="Formenti G."/>
            <person name="Chiara M."/>
            <person name="Poveda L."/>
            <person name="Francoijs K.-J."/>
            <person name="Bonisoli-Alquati A."/>
            <person name="Canova L."/>
            <person name="Gianfranceschi L."/>
            <person name="Horner D.S."/>
            <person name="Saino N."/>
        </authorList>
    </citation>
    <scope>NUCLEOTIDE SEQUENCE [LARGE SCALE GENOMIC DNA]</scope>
    <source>
        <strain evidence="2">Chelidonia</strain>
        <tissue evidence="2">Blood</tissue>
    </source>
</reference>
<dbReference type="OrthoDB" id="6152807at2759"/>
<proteinExistence type="predicted"/>
<comment type="caution">
    <text evidence="2">The sequence shown here is derived from an EMBL/GenBank/DDBJ whole genome shotgun (WGS) entry which is preliminary data.</text>
</comment>
<protein>
    <recommendedName>
        <fullName evidence="1">Endonuclease/exonuclease/phosphatase domain-containing protein</fullName>
    </recommendedName>
</protein>
<dbReference type="GO" id="GO:0007508">
    <property type="term" value="P:larval heart development"/>
    <property type="evidence" value="ECO:0007669"/>
    <property type="project" value="TreeGrafter"/>
</dbReference>
<evidence type="ECO:0000259" key="1">
    <source>
        <dbReference type="Pfam" id="PF14529"/>
    </source>
</evidence>
<dbReference type="Pfam" id="PF14529">
    <property type="entry name" value="Exo_endo_phos_2"/>
    <property type="match status" value="1"/>
</dbReference>
<dbReference type="GO" id="GO:0003824">
    <property type="term" value="F:catalytic activity"/>
    <property type="evidence" value="ECO:0007669"/>
    <property type="project" value="InterPro"/>
</dbReference>
<dbReference type="Proteomes" id="UP000269221">
    <property type="component" value="Unassembled WGS sequence"/>
</dbReference>
<accession>A0A3M0L0L4</accession>
<dbReference type="Gene3D" id="3.40.50.12700">
    <property type="match status" value="1"/>
</dbReference>
<feature type="domain" description="Endonuclease/exonuclease/phosphatase" evidence="1">
    <location>
        <begin position="208"/>
        <end position="311"/>
    </location>
</feature>
<name>A0A3M0L0L4_HIRRU</name>
<evidence type="ECO:0000313" key="3">
    <source>
        <dbReference type="Proteomes" id="UP000269221"/>
    </source>
</evidence>
<dbReference type="EMBL" id="QRBI01000099">
    <property type="protein sequence ID" value="RMC17304.1"/>
    <property type="molecule type" value="Genomic_DNA"/>
</dbReference>
<dbReference type="AlphaFoldDB" id="A0A3M0L0L4"/>
<dbReference type="SUPFAM" id="SSF56219">
    <property type="entry name" value="DNase I-like"/>
    <property type="match status" value="1"/>
</dbReference>
<gene>
    <name evidence="2" type="ORF">DUI87_05885</name>
</gene>
<evidence type="ECO:0000313" key="2">
    <source>
        <dbReference type="EMBL" id="RMC17304.1"/>
    </source>
</evidence>
<dbReference type="InterPro" id="IPR005135">
    <property type="entry name" value="Endo/exonuclease/phosphatase"/>
</dbReference>
<dbReference type="PANTHER" id="PTHR33395:SF22">
    <property type="entry name" value="REVERSE TRANSCRIPTASE DOMAIN-CONTAINING PROTEIN"/>
    <property type="match status" value="1"/>
</dbReference>
<organism evidence="2 3">
    <name type="scientific">Hirundo rustica rustica</name>
    <dbReference type="NCBI Taxonomy" id="333673"/>
    <lineage>
        <taxon>Eukaryota</taxon>
        <taxon>Metazoa</taxon>
        <taxon>Chordata</taxon>
        <taxon>Craniata</taxon>
        <taxon>Vertebrata</taxon>
        <taxon>Euteleostomi</taxon>
        <taxon>Archelosauria</taxon>
        <taxon>Archosauria</taxon>
        <taxon>Dinosauria</taxon>
        <taxon>Saurischia</taxon>
        <taxon>Theropoda</taxon>
        <taxon>Coelurosauria</taxon>
        <taxon>Aves</taxon>
        <taxon>Neognathae</taxon>
        <taxon>Neoaves</taxon>
        <taxon>Telluraves</taxon>
        <taxon>Australaves</taxon>
        <taxon>Passeriformes</taxon>
        <taxon>Sylvioidea</taxon>
        <taxon>Hirundinidae</taxon>
        <taxon>Hirundo</taxon>
    </lineage>
</organism>
<keyword evidence="3" id="KW-1185">Reference proteome</keyword>